<dbReference type="Gene3D" id="3.40.50.720">
    <property type="entry name" value="NAD(P)-binding Rossmann-like Domain"/>
    <property type="match status" value="1"/>
</dbReference>
<dbReference type="EC" id="1.1.1.169" evidence="3 10"/>
<dbReference type="InterPro" id="IPR013328">
    <property type="entry name" value="6PGD_dom2"/>
</dbReference>
<dbReference type="Pfam" id="PF02558">
    <property type="entry name" value="ApbA"/>
    <property type="match status" value="1"/>
</dbReference>
<dbReference type="PANTHER" id="PTHR43765:SF2">
    <property type="entry name" value="2-DEHYDROPANTOATE 2-REDUCTASE"/>
    <property type="match status" value="1"/>
</dbReference>
<dbReference type="UniPathway" id="UPA00028">
    <property type="reaction ID" value="UER00004"/>
</dbReference>
<proteinExistence type="inferred from homology"/>
<evidence type="ECO:0000256" key="5">
    <source>
        <dbReference type="ARBA" id="ARBA00022655"/>
    </source>
</evidence>
<dbReference type="GO" id="GO:0005737">
    <property type="term" value="C:cytoplasm"/>
    <property type="evidence" value="ECO:0007669"/>
    <property type="project" value="TreeGrafter"/>
</dbReference>
<dbReference type="PANTHER" id="PTHR43765">
    <property type="entry name" value="2-DEHYDROPANTOATE 2-REDUCTASE-RELATED"/>
    <property type="match status" value="1"/>
</dbReference>
<dbReference type="InterPro" id="IPR050838">
    <property type="entry name" value="Ketopantoate_reductase"/>
</dbReference>
<evidence type="ECO:0000256" key="4">
    <source>
        <dbReference type="ARBA" id="ARBA00019465"/>
    </source>
</evidence>
<dbReference type="GO" id="GO:0008677">
    <property type="term" value="F:2-dehydropantoate 2-reductase activity"/>
    <property type="evidence" value="ECO:0007669"/>
    <property type="project" value="UniProtKB-EC"/>
</dbReference>
<dbReference type="OrthoDB" id="9793586at2"/>
<sequence length="299" mass="30802">MTIAIFGAGAVGCYFGALLARAGEDVVLIGRQTLVDAMSFRGLQLEKDGRIEHVTVRASTDPAAIAGADLVLVCVKSPDTQAAAQAMKPHLSADATVLSLQNGIGNADLLSAELNRPVIPAVVYVAVGMAGPGHVQHKGRGELVLGEGPGADAAATRLNAAQIPTEVSAQAETALWTKLTLNCAVNAISALTRRPYGVIARRPEAEATFAALVAECRAVAQASGVTLPEDMLDQVIGITRSMSGQLSSTAQDVIAGKPTEIAMLNGEIARRGAALGIDAPLNRALAMMVGLIEPRRDAT</sequence>
<evidence type="ECO:0000256" key="8">
    <source>
        <dbReference type="ARBA" id="ARBA00032024"/>
    </source>
</evidence>
<accession>A0A2U2CCR0</accession>
<dbReference type="EMBL" id="QEYD01000004">
    <property type="protein sequence ID" value="PWE29632.1"/>
    <property type="molecule type" value="Genomic_DNA"/>
</dbReference>
<name>A0A2U2CCR0_9RHOB</name>
<dbReference type="Pfam" id="PF08546">
    <property type="entry name" value="ApbA_C"/>
    <property type="match status" value="1"/>
</dbReference>
<keyword evidence="7 10" id="KW-0560">Oxidoreductase</keyword>
<dbReference type="InterPro" id="IPR013332">
    <property type="entry name" value="KPR_N"/>
</dbReference>
<dbReference type="Proteomes" id="UP000244940">
    <property type="component" value="Unassembled WGS sequence"/>
</dbReference>
<evidence type="ECO:0000256" key="1">
    <source>
        <dbReference type="ARBA" id="ARBA00004994"/>
    </source>
</evidence>
<dbReference type="FunFam" id="1.10.1040.10:FF:000017">
    <property type="entry name" value="2-dehydropantoate 2-reductase"/>
    <property type="match status" value="1"/>
</dbReference>
<dbReference type="InterPro" id="IPR036291">
    <property type="entry name" value="NAD(P)-bd_dom_sf"/>
</dbReference>
<dbReference type="InterPro" id="IPR013752">
    <property type="entry name" value="KPA_reductase"/>
</dbReference>
<dbReference type="SUPFAM" id="SSF48179">
    <property type="entry name" value="6-phosphogluconate dehydrogenase C-terminal domain-like"/>
    <property type="match status" value="1"/>
</dbReference>
<dbReference type="SUPFAM" id="SSF51735">
    <property type="entry name" value="NAD(P)-binding Rossmann-fold domains"/>
    <property type="match status" value="1"/>
</dbReference>
<evidence type="ECO:0000259" key="11">
    <source>
        <dbReference type="Pfam" id="PF02558"/>
    </source>
</evidence>
<keyword evidence="14" id="KW-1185">Reference proteome</keyword>
<evidence type="ECO:0000313" key="13">
    <source>
        <dbReference type="EMBL" id="PWE29632.1"/>
    </source>
</evidence>
<feature type="domain" description="Ketopantoate reductase N-terminal" evidence="11">
    <location>
        <begin position="3"/>
        <end position="149"/>
    </location>
</feature>
<evidence type="ECO:0000256" key="10">
    <source>
        <dbReference type="RuleBase" id="RU362068"/>
    </source>
</evidence>
<evidence type="ECO:0000313" key="14">
    <source>
        <dbReference type="Proteomes" id="UP000244940"/>
    </source>
</evidence>
<comment type="similarity">
    <text evidence="2 10">Belongs to the ketopantoate reductase family.</text>
</comment>
<dbReference type="GeneID" id="94364782"/>
<dbReference type="InterPro" id="IPR003710">
    <property type="entry name" value="ApbA"/>
</dbReference>
<comment type="pathway">
    <text evidence="1 10">Cofactor biosynthesis; (R)-pantothenate biosynthesis; (R)-pantoate from 3-methyl-2-oxobutanoate: step 2/2.</text>
</comment>
<feature type="domain" description="Ketopantoate reductase C-terminal" evidence="12">
    <location>
        <begin position="172"/>
        <end position="292"/>
    </location>
</feature>
<reference evidence="13 14" key="1">
    <citation type="submission" date="2018-05" db="EMBL/GenBank/DDBJ databases">
        <title>Pararhodobacter marina sp. nov., isolated from deep-sea water of the Indian Ocean.</title>
        <authorList>
            <person name="Lai Q.Sr."/>
            <person name="Liu X."/>
            <person name="Shao Z."/>
        </authorList>
    </citation>
    <scope>NUCLEOTIDE SEQUENCE [LARGE SCALE GENOMIC DNA]</scope>
    <source>
        <strain evidence="13 14">CIC4N-9</strain>
    </source>
</reference>
<protein>
    <recommendedName>
        <fullName evidence="4 10">2-dehydropantoate 2-reductase</fullName>
        <ecNumber evidence="3 10">1.1.1.169</ecNumber>
    </recommendedName>
    <alternativeName>
        <fullName evidence="8 10">Ketopantoate reductase</fullName>
    </alternativeName>
</protein>
<gene>
    <name evidence="13" type="ORF">C4N9_07765</name>
</gene>
<evidence type="ECO:0000256" key="6">
    <source>
        <dbReference type="ARBA" id="ARBA00022857"/>
    </source>
</evidence>
<dbReference type="AlphaFoldDB" id="A0A2U2CCR0"/>
<comment type="caution">
    <text evidence="13">The sequence shown here is derived from an EMBL/GenBank/DDBJ whole genome shotgun (WGS) entry which is preliminary data.</text>
</comment>
<evidence type="ECO:0000256" key="2">
    <source>
        <dbReference type="ARBA" id="ARBA00007870"/>
    </source>
</evidence>
<keyword evidence="5 10" id="KW-0566">Pantothenate biosynthesis</keyword>
<keyword evidence="6 10" id="KW-0521">NADP</keyword>
<organism evidence="13 14">
    <name type="scientific">Pararhodobacter marinus</name>
    <dbReference type="NCBI Taxonomy" id="2184063"/>
    <lineage>
        <taxon>Bacteria</taxon>
        <taxon>Pseudomonadati</taxon>
        <taxon>Pseudomonadota</taxon>
        <taxon>Alphaproteobacteria</taxon>
        <taxon>Rhodobacterales</taxon>
        <taxon>Paracoccaceae</taxon>
        <taxon>Pararhodobacter</taxon>
    </lineage>
</organism>
<dbReference type="GO" id="GO:0015940">
    <property type="term" value="P:pantothenate biosynthetic process"/>
    <property type="evidence" value="ECO:0007669"/>
    <property type="project" value="UniProtKB-UniPathway"/>
</dbReference>
<dbReference type="InterPro" id="IPR008927">
    <property type="entry name" value="6-PGluconate_DH-like_C_sf"/>
</dbReference>
<dbReference type="GO" id="GO:0050661">
    <property type="term" value="F:NADP binding"/>
    <property type="evidence" value="ECO:0007669"/>
    <property type="project" value="TreeGrafter"/>
</dbReference>
<dbReference type="RefSeq" id="WP_109532745.1">
    <property type="nucleotide sequence ID" value="NZ_QEYD01000004.1"/>
</dbReference>
<comment type="function">
    <text evidence="10">Catalyzes the NADPH-dependent reduction of ketopantoate into pantoic acid.</text>
</comment>
<evidence type="ECO:0000256" key="9">
    <source>
        <dbReference type="ARBA" id="ARBA00048793"/>
    </source>
</evidence>
<comment type="catalytic activity">
    <reaction evidence="9 10">
        <text>(R)-pantoate + NADP(+) = 2-dehydropantoate + NADPH + H(+)</text>
        <dbReference type="Rhea" id="RHEA:16233"/>
        <dbReference type="ChEBI" id="CHEBI:11561"/>
        <dbReference type="ChEBI" id="CHEBI:15378"/>
        <dbReference type="ChEBI" id="CHEBI:15980"/>
        <dbReference type="ChEBI" id="CHEBI:57783"/>
        <dbReference type="ChEBI" id="CHEBI:58349"/>
        <dbReference type="EC" id="1.1.1.169"/>
    </reaction>
</comment>
<dbReference type="NCBIfam" id="TIGR00745">
    <property type="entry name" value="apbA_panE"/>
    <property type="match status" value="1"/>
</dbReference>
<evidence type="ECO:0000259" key="12">
    <source>
        <dbReference type="Pfam" id="PF08546"/>
    </source>
</evidence>
<evidence type="ECO:0000256" key="7">
    <source>
        <dbReference type="ARBA" id="ARBA00023002"/>
    </source>
</evidence>
<evidence type="ECO:0000256" key="3">
    <source>
        <dbReference type="ARBA" id="ARBA00013014"/>
    </source>
</evidence>
<dbReference type="Gene3D" id="1.10.1040.10">
    <property type="entry name" value="N-(1-d-carboxylethyl)-l-norvaline Dehydrogenase, domain 2"/>
    <property type="match status" value="1"/>
</dbReference>